<gene>
    <name evidence="2" type="ORF">V6N11_062270</name>
</gene>
<reference evidence="2 3" key="1">
    <citation type="journal article" date="2024" name="G3 (Bethesda)">
        <title>Genome assembly of Hibiscus sabdariffa L. provides insights into metabolisms of medicinal natural products.</title>
        <authorList>
            <person name="Kim T."/>
        </authorList>
    </citation>
    <scope>NUCLEOTIDE SEQUENCE [LARGE SCALE GENOMIC DNA]</scope>
    <source>
        <strain evidence="2">TK-2024</strain>
        <tissue evidence="2">Old leaves</tissue>
    </source>
</reference>
<accession>A0ABR2PS44</accession>
<comment type="caution">
    <text evidence="2">The sequence shown here is derived from an EMBL/GenBank/DDBJ whole genome shotgun (WGS) entry which is preliminary data.</text>
</comment>
<feature type="compositionally biased region" description="Basic and acidic residues" evidence="1">
    <location>
        <begin position="70"/>
        <end position="84"/>
    </location>
</feature>
<evidence type="ECO:0000256" key="1">
    <source>
        <dbReference type="SAM" id="MobiDB-lite"/>
    </source>
</evidence>
<evidence type="ECO:0000313" key="3">
    <source>
        <dbReference type="Proteomes" id="UP001396334"/>
    </source>
</evidence>
<evidence type="ECO:0000313" key="2">
    <source>
        <dbReference type="EMBL" id="KAK8991251.1"/>
    </source>
</evidence>
<feature type="region of interest" description="Disordered" evidence="1">
    <location>
        <begin position="1"/>
        <end position="29"/>
    </location>
</feature>
<dbReference type="EMBL" id="JBBPBN010000052">
    <property type="protein sequence ID" value="KAK8991251.1"/>
    <property type="molecule type" value="Genomic_DNA"/>
</dbReference>
<name>A0ABR2PS44_9ROSI</name>
<protein>
    <submittedName>
        <fullName evidence="2">Uncharacterized protein</fullName>
    </submittedName>
</protein>
<feature type="region of interest" description="Disordered" evidence="1">
    <location>
        <begin position="70"/>
        <end position="121"/>
    </location>
</feature>
<sequence length="141" mass="16002">MAGMLPGVESARRRRIHPNGGLSDSPTFAAIGSPRKSAFCFYPTKHESRFCSQKQRSILVEACEDEKLGGTAREAKKRLDERLRSQRKSQPKRQNNKENVVEGELDSQVFEPKNSKENLAKRSQVLEPKKGRFGWAKLNFV</sequence>
<dbReference type="Proteomes" id="UP001396334">
    <property type="component" value="Unassembled WGS sequence"/>
</dbReference>
<keyword evidence="3" id="KW-1185">Reference proteome</keyword>
<proteinExistence type="predicted"/>
<organism evidence="2 3">
    <name type="scientific">Hibiscus sabdariffa</name>
    <name type="common">roselle</name>
    <dbReference type="NCBI Taxonomy" id="183260"/>
    <lineage>
        <taxon>Eukaryota</taxon>
        <taxon>Viridiplantae</taxon>
        <taxon>Streptophyta</taxon>
        <taxon>Embryophyta</taxon>
        <taxon>Tracheophyta</taxon>
        <taxon>Spermatophyta</taxon>
        <taxon>Magnoliopsida</taxon>
        <taxon>eudicotyledons</taxon>
        <taxon>Gunneridae</taxon>
        <taxon>Pentapetalae</taxon>
        <taxon>rosids</taxon>
        <taxon>malvids</taxon>
        <taxon>Malvales</taxon>
        <taxon>Malvaceae</taxon>
        <taxon>Malvoideae</taxon>
        <taxon>Hibiscus</taxon>
    </lineage>
</organism>